<protein>
    <submittedName>
        <fullName evidence="7">Diacylglycerol kinase</fullName>
    </submittedName>
</protein>
<evidence type="ECO:0000256" key="3">
    <source>
        <dbReference type="ARBA" id="ARBA00022833"/>
    </source>
</evidence>
<dbReference type="PROSITE" id="PS00479">
    <property type="entry name" value="ZF_DAG_PE_1"/>
    <property type="match status" value="1"/>
</dbReference>
<evidence type="ECO:0000313" key="8">
    <source>
        <dbReference type="Proteomes" id="UP000221165"/>
    </source>
</evidence>
<keyword evidence="7" id="KW-0808">Transferase</keyword>
<feature type="transmembrane region" description="Helical" evidence="5">
    <location>
        <begin position="169"/>
        <end position="192"/>
    </location>
</feature>
<keyword evidence="5" id="KW-0472">Membrane</keyword>
<sequence length="528" mass="58938">MLSSSFSSFSSFSFILLVVLSLLLPPPPHLFFPSHSSSFFSSSFFLAIASAAASHHPHNPSSPPSSSSFSPLSPLSLPSSPPSSSSSSPSSLPPSDYYYEDLFCLYDGDTECTSFYTFVKETFFSLLSTCQAYTTFLFHHAYHLLISFYDLLPLQPFWLVSFSTASSRIILQVILSIFATLVFLLILSQIFWRYRVHHYNKSGILTTFSPYHHGAAGIPKFLHQWEPFSSSSSPRYCNVCRQLISGFLIYRNKGWSCSICQRYTHTKCLRHAERFDCKTPCGGGGGRRRTVGVTTSAASTQDGEEPGDLLLFSSSSLRTKGERKGRRRISSRDARHHNYEDGEDDEEKNDEYWDSYDPEGGRRTTSSSSSLYLTPHIFVQGNLSSDATCHCCGLACSSTFGLYGLRCLWCNRTLHEECRHRLPSPICNLGSFRTFILPPSAVSLSFSLLSSNKALLLRVATASLWGRIGMKDVMREGFKEGLREVQEGVRRLNEAIVQPIKKSLQFSEQKIIKQYTGRGGGEEGGGEE</sequence>
<dbReference type="PANTHER" id="PTHR11255:SF54">
    <property type="entry name" value="DIACYLGLYCEROL KINASE THETA"/>
    <property type="match status" value="1"/>
</dbReference>
<evidence type="ECO:0000313" key="7">
    <source>
        <dbReference type="EMBL" id="PHJ15998.1"/>
    </source>
</evidence>
<keyword evidence="5" id="KW-0812">Transmembrane</keyword>
<dbReference type="EMBL" id="MIGC01006838">
    <property type="protein sequence ID" value="PHJ15998.1"/>
    <property type="molecule type" value="Genomic_DNA"/>
</dbReference>
<dbReference type="GO" id="GO:0016020">
    <property type="term" value="C:membrane"/>
    <property type="evidence" value="ECO:0007669"/>
    <property type="project" value="UniProtKB-SubCell"/>
</dbReference>
<dbReference type="Proteomes" id="UP000221165">
    <property type="component" value="Unassembled WGS sequence"/>
</dbReference>
<accession>A0A2C6KH67</accession>
<feature type="non-terminal residue" evidence="7">
    <location>
        <position position="528"/>
    </location>
</feature>
<feature type="compositionally biased region" description="Acidic residues" evidence="4">
    <location>
        <begin position="341"/>
        <end position="357"/>
    </location>
</feature>
<dbReference type="Gene3D" id="3.30.60.20">
    <property type="match status" value="2"/>
</dbReference>
<dbReference type="GO" id="GO:0008270">
    <property type="term" value="F:zinc ion binding"/>
    <property type="evidence" value="ECO:0007669"/>
    <property type="project" value="UniProtKB-KW"/>
</dbReference>
<dbReference type="VEuPathDB" id="ToxoDB:CSUI_010189"/>
<dbReference type="CDD" id="cd20805">
    <property type="entry name" value="C1_DGK_rpt2"/>
    <property type="match status" value="1"/>
</dbReference>
<dbReference type="GO" id="GO:0007165">
    <property type="term" value="P:signal transduction"/>
    <property type="evidence" value="ECO:0007669"/>
    <property type="project" value="InterPro"/>
</dbReference>
<evidence type="ECO:0000256" key="1">
    <source>
        <dbReference type="ARBA" id="ARBA00022723"/>
    </source>
</evidence>
<dbReference type="SUPFAM" id="SSF57889">
    <property type="entry name" value="Cysteine-rich domain"/>
    <property type="match status" value="2"/>
</dbReference>
<keyword evidence="7" id="KW-0418">Kinase</keyword>
<keyword evidence="1" id="KW-0479">Metal-binding</keyword>
<feature type="region of interest" description="Disordered" evidence="4">
    <location>
        <begin position="57"/>
        <end position="93"/>
    </location>
</feature>
<evidence type="ECO:0000256" key="4">
    <source>
        <dbReference type="SAM" id="MobiDB-lite"/>
    </source>
</evidence>
<dbReference type="InterPro" id="IPR002219">
    <property type="entry name" value="PKC_DAG/PE"/>
</dbReference>
<keyword evidence="5" id="KW-1133">Transmembrane helix</keyword>
<name>A0A2C6KH67_9APIC</name>
<feature type="region of interest" description="Disordered" evidence="4">
    <location>
        <begin position="283"/>
        <end position="309"/>
    </location>
</feature>
<proteinExistence type="predicted"/>
<keyword evidence="2" id="KW-0863">Zinc-finger</keyword>
<gene>
    <name evidence="7" type="ORF">CSUI_010189</name>
</gene>
<reference evidence="7 8" key="1">
    <citation type="journal article" date="2017" name="Int. J. Parasitol.">
        <title>The genome of the protozoan parasite Cystoisospora suis and a reverse vaccinology approach to identify vaccine candidates.</title>
        <authorList>
            <person name="Palmieri N."/>
            <person name="Shrestha A."/>
            <person name="Ruttkowski B."/>
            <person name="Beck T."/>
            <person name="Vogl C."/>
            <person name="Tomley F."/>
            <person name="Blake D.P."/>
            <person name="Joachim A."/>
        </authorList>
    </citation>
    <scope>NUCLEOTIDE SEQUENCE [LARGE SCALE GENOMIC DNA]</scope>
    <source>
        <strain evidence="7 8">Wien I</strain>
    </source>
</reference>
<dbReference type="CDD" id="cd00029">
    <property type="entry name" value="C1"/>
    <property type="match status" value="1"/>
</dbReference>
<feature type="transmembrane region" description="Helical" evidence="5">
    <location>
        <begin position="6"/>
        <end position="24"/>
    </location>
</feature>
<dbReference type="AlphaFoldDB" id="A0A2C6KH67"/>
<feature type="compositionally biased region" description="Low complexity" evidence="4">
    <location>
        <begin position="64"/>
        <end position="93"/>
    </location>
</feature>
<feature type="compositionally biased region" description="Basic and acidic residues" evidence="4">
    <location>
        <begin position="330"/>
        <end position="340"/>
    </location>
</feature>
<dbReference type="OrthoDB" id="331874at2759"/>
<comment type="caution">
    <text evidence="7">The sequence shown here is derived from an EMBL/GenBank/DDBJ whole genome shotgun (WGS) entry which is preliminary data.</text>
</comment>
<dbReference type="Pfam" id="PF00130">
    <property type="entry name" value="C1_1"/>
    <property type="match status" value="2"/>
</dbReference>
<keyword evidence="3" id="KW-0862">Zinc</keyword>
<evidence type="ECO:0000256" key="5">
    <source>
        <dbReference type="SAM" id="Phobius"/>
    </source>
</evidence>
<evidence type="ECO:0000259" key="6">
    <source>
        <dbReference type="PROSITE" id="PS50081"/>
    </source>
</evidence>
<dbReference type="InterPro" id="IPR046349">
    <property type="entry name" value="C1-like_sf"/>
</dbReference>
<dbReference type="GO" id="GO:0004143">
    <property type="term" value="F:ATP-dependent diacylglycerol kinase activity"/>
    <property type="evidence" value="ECO:0007669"/>
    <property type="project" value="InterPro"/>
</dbReference>
<feature type="domain" description="Phorbol-ester/DAG-type" evidence="6">
    <location>
        <begin position="222"/>
        <end position="277"/>
    </location>
</feature>
<dbReference type="PROSITE" id="PS50081">
    <property type="entry name" value="ZF_DAG_PE_2"/>
    <property type="match status" value="2"/>
</dbReference>
<keyword evidence="8" id="KW-1185">Reference proteome</keyword>
<dbReference type="GeneID" id="94433505"/>
<organism evidence="7 8">
    <name type="scientific">Cystoisospora suis</name>
    <dbReference type="NCBI Taxonomy" id="483139"/>
    <lineage>
        <taxon>Eukaryota</taxon>
        <taxon>Sar</taxon>
        <taxon>Alveolata</taxon>
        <taxon>Apicomplexa</taxon>
        <taxon>Conoidasida</taxon>
        <taxon>Coccidia</taxon>
        <taxon>Eucoccidiorida</taxon>
        <taxon>Eimeriorina</taxon>
        <taxon>Sarcocystidae</taxon>
        <taxon>Cystoisospora</taxon>
    </lineage>
</organism>
<dbReference type="SMART" id="SM00109">
    <property type="entry name" value="C1"/>
    <property type="match status" value="2"/>
</dbReference>
<feature type="domain" description="Phorbol-ester/DAG-type" evidence="6">
    <location>
        <begin position="375"/>
        <end position="427"/>
    </location>
</feature>
<feature type="region of interest" description="Disordered" evidence="4">
    <location>
        <begin position="322"/>
        <end position="368"/>
    </location>
</feature>
<dbReference type="RefSeq" id="XP_067917730.1">
    <property type="nucleotide sequence ID" value="XM_068070294.1"/>
</dbReference>
<dbReference type="InterPro" id="IPR037607">
    <property type="entry name" value="DGK"/>
</dbReference>
<evidence type="ECO:0000256" key="2">
    <source>
        <dbReference type="ARBA" id="ARBA00022771"/>
    </source>
</evidence>
<dbReference type="PANTHER" id="PTHR11255">
    <property type="entry name" value="DIACYLGLYCEROL KINASE"/>
    <property type="match status" value="1"/>
</dbReference>